<protein>
    <submittedName>
        <fullName evidence="1">Uncharacterized protein</fullName>
    </submittedName>
</protein>
<organism evidence="1 2">
    <name type="scientific">Streptomyces inusitatus</name>
    <dbReference type="NCBI Taxonomy" id="68221"/>
    <lineage>
        <taxon>Bacteria</taxon>
        <taxon>Bacillati</taxon>
        <taxon>Actinomycetota</taxon>
        <taxon>Actinomycetes</taxon>
        <taxon>Kitasatosporales</taxon>
        <taxon>Streptomycetaceae</taxon>
        <taxon>Streptomyces</taxon>
    </lineage>
</organism>
<dbReference type="EMBL" id="BMWG01000021">
    <property type="protein sequence ID" value="GGZ51991.1"/>
    <property type="molecule type" value="Genomic_DNA"/>
</dbReference>
<comment type="caution">
    <text evidence="1">The sequence shown here is derived from an EMBL/GenBank/DDBJ whole genome shotgun (WGS) entry which is preliminary data.</text>
</comment>
<gene>
    <name evidence="1" type="ORF">GCM10010387_52820</name>
</gene>
<sequence length="104" mass="11956">MYVGDLRALGLARPLRVYVGDSRPWVPCAPSRVRQRTPGPYVRHRPGFPFHRFADQRILSVRAIRHQDSGFDRTVLWDDLVVTGEELSTLDPEPREEPLTPLHS</sequence>
<name>A0A918QKG7_9ACTN</name>
<keyword evidence="2" id="KW-1185">Reference proteome</keyword>
<dbReference type="Proteomes" id="UP000630936">
    <property type="component" value="Unassembled WGS sequence"/>
</dbReference>
<accession>A0A918QKG7</accession>
<evidence type="ECO:0000313" key="2">
    <source>
        <dbReference type="Proteomes" id="UP000630936"/>
    </source>
</evidence>
<dbReference type="AlphaFoldDB" id="A0A918QKG7"/>
<reference evidence="1" key="1">
    <citation type="journal article" date="2014" name="Int. J. Syst. Evol. Microbiol.">
        <title>Complete genome sequence of Corynebacterium casei LMG S-19264T (=DSM 44701T), isolated from a smear-ripened cheese.</title>
        <authorList>
            <consortium name="US DOE Joint Genome Institute (JGI-PGF)"/>
            <person name="Walter F."/>
            <person name="Albersmeier A."/>
            <person name="Kalinowski J."/>
            <person name="Ruckert C."/>
        </authorList>
    </citation>
    <scope>NUCLEOTIDE SEQUENCE</scope>
    <source>
        <strain evidence="1">JCM 4988</strain>
    </source>
</reference>
<evidence type="ECO:0000313" key="1">
    <source>
        <dbReference type="EMBL" id="GGZ51991.1"/>
    </source>
</evidence>
<reference evidence="1" key="2">
    <citation type="submission" date="2020-09" db="EMBL/GenBank/DDBJ databases">
        <authorList>
            <person name="Sun Q."/>
            <person name="Ohkuma M."/>
        </authorList>
    </citation>
    <scope>NUCLEOTIDE SEQUENCE</scope>
    <source>
        <strain evidence="1">JCM 4988</strain>
    </source>
</reference>
<proteinExistence type="predicted"/>